<accession>A0A1U7DKZ8</accession>
<accession>A0A2M9DC06</accession>
<keyword evidence="2" id="KW-1185">Reference proteome</keyword>
<dbReference type="RefSeq" id="WP_076980580.1">
    <property type="nucleotide sequence ID" value="NZ_CP019124.1"/>
</dbReference>
<gene>
    <name evidence="1" type="ORF">BV394_13245</name>
</gene>
<name>A0A1U7DKZ8_9RHOB</name>
<dbReference type="STRING" id="1267768.BV394_13245"/>
<proteinExistence type="predicted"/>
<dbReference type="EMBL" id="CP019124">
    <property type="protein sequence ID" value="APX90563.1"/>
    <property type="molecule type" value="Genomic_DNA"/>
</dbReference>
<reference evidence="1 2" key="1">
    <citation type="submission" date="2017-01" db="EMBL/GenBank/DDBJ databases">
        <title>Genomic analysis of Xuhuaishuia manganoxidans DY6-4.</title>
        <authorList>
            <person name="Wang X."/>
        </authorList>
    </citation>
    <scope>NUCLEOTIDE SEQUENCE [LARGE SCALE GENOMIC DNA]</scope>
    <source>
        <strain evidence="1 2">DY6-4</strain>
    </source>
</reference>
<dbReference type="Proteomes" id="UP000187266">
    <property type="component" value="Chromosome"/>
</dbReference>
<evidence type="ECO:0000313" key="1">
    <source>
        <dbReference type="EMBL" id="APX90563.1"/>
    </source>
</evidence>
<dbReference type="InterPro" id="IPR018919">
    <property type="entry name" value="DUF2484"/>
</dbReference>
<sequence>MTPWLITFASLWVLASAAVAMLPMRRQYLPGIALLLTAPVLLAALVSGLGWVAGLAFGFAVASMYRNPIRYFWRRARGRPVSLPPELAARTVPAGGHPTSPAPGRTKMRKDPS</sequence>
<evidence type="ECO:0000313" key="2">
    <source>
        <dbReference type="Proteomes" id="UP000187266"/>
    </source>
</evidence>
<dbReference type="Pfam" id="PF10658">
    <property type="entry name" value="DUF2484"/>
    <property type="match status" value="1"/>
</dbReference>
<organism evidence="1 2">
    <name type="scientific">Brevirhabdus pacifica</name>
    <dbReference type="NCBI Taxonomy" id="1267768"/>
    <lineage>
        <taxon>Bacteria</taxon>
        <taxon>Pseudomonadati</taxon>
        <taxon>Pseudomonadota</taxon>
        <taxon>Alphaproteobacteria</taxon>
        <taxon>Rhodobacterales</taxon>
        <taxon>Paracoccaceae</taxon>
        <taxon>Brevirhabdus</taxon>
    </lineage>
</organism>
<dbReference type="AlphaFoldDB" id="A0A1U7DKZ8"/>
<protein>
    <submittedName>
        <fullName evidence="1">Uncharacterized protein</fullName>
    </submittedName>
</protein>